<organism evidence="1 2">
    <name type="scientific">Volvox reticuliferus</name>
    <dbReference type="NCBI Taxonomy" id="1737510"/>
    <lineage>
        <taxon>Eukaryota</taxon>
        <taxon>Viridiplantae</taxon>
        <taxon>Chlorophyta</taxon>
        <taxon>core chlorophytes</taxon>
        <taxon>Chlorophyceae</taxon>
        <taxon>CS clade</taxon>
        <taxon>Chlamydomonadales</taxon>
        <taxon>Volvocaceae</taxon>
        <taxon>Volvox</taxon>
    </lineage>
</organism>
<feature type="non-terminal residue" evidence="1">
    <location>
        <position position="116"/>
    </location>
</feature>
<proteinExistence type="predicted"/>
<evidence type="ECO:0000313" key="2">
    <source>
        <dbReference type="Proteomes" id="UP000722791"/>
    </source>
</evidence>
<name>A0A8J4GSU1_9CHLO</name>
<comment type="caution">
    <text evidence="1">The sequence shown here is derived from an EMBL/GenBank/DDBJ whole genome shotgun (WGS) entry which is preliminary data.</text>
</comment>
<reference evidence="1" key="1">
    <citation type="journal article" date="2021" name="Proc. Natl. Acad. Sci. U.S.A.">
        <title>Three genomes in the algal genus Volvox reveal the fate of a haploid sex-determining region after a transition to homothallism.</title>
        <authorList>
            <person name="Yamamoto K."/>
            <person name="Hamaji T."/>
            <person name="Kawai-Toyooka H."/>
            <person name="Matsuzaki R."/>
            <person name="Takahashi F."/>
            <person name="Nishimura Y."/>
            <person name="Kawachi M."/>
            <person name="Noguchi H."/>
            <person name="Minakuchi Y."/>
            <person name="Umen J.G."/>
            <person name="Toyoda A."/>
            <person name="Nozaki H."/>
        </authorList>
    </citation>
    <scope>NUCLEOTIDE SEQUENCE</scope>
    <source>
        <strain evidence="1">NIES-3785</strain>
    </source>
</reference>
<sequence length="116" mass="12844">SPGPILAPRPLNPFQPLFSFALYSTGLHGIGLCAECSDLVHHHVKIKLLATTHGNVKKVLSEIEDIVDLPYRADRCWEMLEADEANLVPAFEALVLLTGTAENAKLAWQRYVNVRP</sequence>
<protein>
    <submittedName>
        <fullName evidence="1">Uncharacterized protein</fullName>
    </submittedName>
</protein>
<evidence type="ECO:0000313" key="1">
    <source>
        <dbReference type="EMBL" id="GIM13235.1"/>
    </source>
</evidence>
<dbReference type="AlphaFoldDB" id="A0A8J4GSU1"/>
<dbReference type="Proteomes" id="UP000722791">
    <property type="component" value="Unassembled WGS sequence"/>
</dbReference>
<accession>A0A8J4GSU1</accession>
<gene>
    <name evidence="1" type="ORF">Vretimale_16400</name>
</gene>
<dbReference type="EMBL" id="BNCQ01000047">
    <property type="protein sequence ID" value="GIM13235.1"/>
    <property type="molecule type" value="Genomic_DNA"/>
</dbReference>